<feature type="domain" description="MADF" evidence="2">
    <location>
        <begin position="18"/>
        <end position="120"/>
    </location>
</feature>
<dbReference type="GO" id="GO:0006357">
    <property type="term" value="P:regulation of transcription by RNA polymerase II"/>
    <property type="evidence" value="ECO:0007669"/>
    <property type="project" value="TreeGrafter"/>
</dbReference>
<dbReference type="KEGG" id="bany:112045204"/>
<accession>A0A6J1MVU3</accession>
<dbReference type="GO" id="GO:0005634">
    <property type="term" value="C:nucleus"/>
    <property type="evidence" value="ECO:0007669"/>
    <property type="project" value="UniProtKB-SubCell"/>
</dbReference>
<dbReference type="Proteomes" id="UP001652582">
    <property type="component" value="Chromosome 7"/>
</dbReference>
<evidence type="ECO:0000259" key="2">
    <source>
        <dbReference type="PROSITE" id="PS51029"/>
    </source>
</evidence>
<dbReference type="RefSeq" id="XP_023937067.2">
    <property type="nucleotide sequence ID" value="XM_024081299.2"/>
</dbReference>
<proteinExistence type="predicted"/>
<evidence type="ECO:0000313" key="5">
    <source>
        <dbReference type="RefSeq" id="XP_023937067.2"/>
    </source>
</evidence>
<sequence>MTEKESVKMFDDLIDRQVLISLVKERPVLWNRLDDVYKDKIGKVTAWTEICVSLKDDFEQMEENDRDVFEQCVIKRWKQIRDAWMKSLLIANKSRKSGIGKPTKPYKYDNELAFMRPIVRHAQNDMRNNEIEEEKERALKRHLDTLSKKRKKQTLIKIANRVDHQLKRIPTENDDRNLTFFKSVLPSLNLFDDDQTLEFQSGVIKLIQNIKRRVHCSWSESDNIIYQNQFINQGYDRLCSAQSPSAASTSTQSDAPSVLLFCSDGNDDTASIKLESYSETD</sequence>
<dbReference type="Pfam" id="PF10545">
    <property type="entry name" value="MADF_DNA_bdg"/>
    <property type="match status" value="1"/>
</dbReference>
<evidence type="ECO:0000259" key="3">
    <source>
        <dbReference type="PROSITE" id="PS51031"/>
    </source>
</evidence>
<name>A0A6J1MVU3_BICAN</name>
<dbReference type="GO" id="GO:0005667">
    <property type="term" value="C:transcription regulator complex"/>
    <property type="evidence" value="ECO:0007669"/>
    <property type="project" value="TreeGrafter"/>
</dbReference>
<dbReference type="InterPro" id="IPR006578">
    <property type="entry name" value="MADF-dom"/>
</dbReference>
<dbReference type="GO" id="GO:0003677">
    <property type="term" value="F:DNA binding"/>
    <property type="evidence" value="ECO:0007669"/>
    <property type="project" value="InterPro"/>
</dbReference>
<feature type="domain" description="BESS" evidence="3">
    <location>
        <begin position="174"/>
        <end position="213"/>
    </location>
</feature>
<protein>
    <submittedName>
        <fullName evidence="5">Uncharacterized protein LOC112045204</fullName>
    </submittedName>
</protein>
<dbReference type="OrthoDB" id="6159213at2759"/>
<evidence type="ECO:0000313" key="4">
    <source>
        <dbReference type="Proteomes" id="UP001652582"/>
    </source>
</evidence>
<dbReference type="PROSITE" id="PS51031">
    <property type="entry name" value="BESS"/>
    <property type="match status" value="1"/>
</dbReference>
<keyword evidence="4" id="KW-1185">Reference proteome</keyword>
<dbReference type="InterPro" id="IPR004210">
    <property type="entry name" value="BESS_motif"/>
</dbReference>
<dbReference type="PROSITE" id="PS51029">
    <property type="entry name" value="MADF"/>
    <property type="match status" value="1"/>
</dbReference>
<evidence type="ECO:0000256" key="1">
    <source>
        <dbReference type="PROSITE-ProRule" id="PRU00371"/>
    </source>
</evidence>
<dbReference type="SMART" id="SM00595">
    <property type="entry name" value="MADF"/>
    <property type="match status" value="1"/>
</dbReference>
<dbReference type="GeneID" id="112045204"/>
<dbReference type="InterPro" id="IPR039353">
    <property type="entry name" value="TF_Adf1"/>
</dbReference>
<organism evidence="4 5">
    <name type="scientific">Bicyclus anynana</name>
    <name type="common">Squinting bush brown butterfly</name>
    <dbReference type="NCBI Taxonomy" id="110368"/>
    <lineage>
        <taxon>Eukaryota</taxon>
        <taxon>Metazoa</taxon>
        <taxon>Ecdysozoa</taxon>
        <taxon>Arthropoda</taxon>
        <taxon>Hexapoda</taxon>
        <taxon>Insecta</taxon>
        <taxon>Pterygota</taxon>
        <taxon>Neoptera</taxon>
        <taxon>Endopterygota</taxon>
        <taxon>Lepidoptera</taxon>
        <taxon>Glossata</taxon>
        <taxon>Ditrysia</taxon>
        <taxon>Papilionoidea</taxon>
        <taxon>Nymphalidae</taxon>
        <taxon>Satyrinae</taxon>
        <taxon>Satyrini</taxon>
        <taxon>Mycalesina</taxon>
        <taxon>Bicyclus</taxon>
    </lineage>
</organism>
<gene>
    <name evidence="5" type="primary">LOC112045204</name>
</gene>
<dbReference type="AlphaFoldDB" id="A0A6J1MVU3"/>
<reference evidence="5" key="1">
    <citation type="submission" date="2025-08" db="UniProtKB">
        <authorList>
            <consortium name="RefSeq"/>
        </authorList>
    </citation>
    <scope>IDENTIFICATION</scope>
</reference>
<keyword evidence="1" id="KW-0539">Nucleus</keyword>
<dbReference type="PANTHER" id="PTHR12243:SF67">
    <property type="entry name" value="COREPRESSOR OF PANGOLIN, ISOFORM A-RELATED"/>
    <property type="match status" value="1"/>
</dbReference>
<dbReference type="PANTHER" id="PTHR12243">
    <property type="entry name" value="MADF DOMAIN TRANSCRIPTION FACTOR"/>
    <property type="match status" value="1"/>
</dbReference>
<comment type="subcellular location">
    <subcellularLocation>
        <location evidence="1">Nucleus</location>
    </subcellularLocation>
</comment>